<dbReference type="RefSeq" id="WP_109931707.1">
    <property type="nucleotide sequence ID" value="NZ_QGNY01000007.1"/>
</dbReference>
<dbReference type="AlphaFoldDB" id="A0A317EUM9"/>
<dbReference type="Gene3D" id="2.30.40.10">
    <property type="entry name" value="Urease, subunit C, domain 1"/>
    <property type="match status" value="1"/>
</dbReference>
<dbReference type="Gene3D" id="3.20.20.140">
    <property type="entry name" value="Metal-dependent hydrolases"/>
    <property type="match status" value="1"/>
</dbReference>
<dbReference type="CDD" id="cd01300">
    <property type="entry name" value="YtcJ_like"/>
    <property type="match status" value="1"/>
</dbReference>
<proteinExistence type="predicted"/>
<dbReference type="EMBL" id="QGNY01000007">
    <property type="protein sequence ID" value="PWS30424.1"/>
    <property type="molecule type" value="Genomic_DNA"/>
</dbReference>
<comment type="caution">
    <text evidence="2">The sequence shown here is derived from an EMBL/GenBank/DDBJ whole genome shotgun (WGS) entry which is preliminary data.</text>
</comment>
<name>A0A317EUM9_9SPHI</name>
<dbReference type="Gene3D" id="3.10.310.70">
    <property type="match status" value="1"/>
</dbReference>
<reference evidence="3" key="1">
    <citation type="submission" date="2018-05" db="EMBL/GenBank/DDBJ databases">
        <title>Pedobacter paludis sp. nov., isolated from wetland soil.</title>
        <authorList>
            <person name="Zhang Y."/>
        </authorList>
    </citation>
    <scope>NUCLEOTIDE SEQUENCE [LARGE SCALE GENOMIC DNA]</scope>
    <source>
        <strain evidence="3">R-8</strain>
    </source>
</reference>
<keyword evidence="3" id="KW-1185">Reference proteome</keyword>
<gene>
    <name evidence="2" type="ORF">DF947_18545</name>
</gene>
<dbReference type="SUPFAM" id="SSF51556">
    <property type="entry name" value="Metallo-dependent hydrolases"/>
    <property type="match status" value="1"/>
</dbReference>
<dbReference type="Proteomes" id="UP000245391">
    <property type="component" value="Unassembled WGS sequence"/>
</dbReference>
<accession>A0A317EUM9</accession>
<dbReference type="Pfam" id="PF07969">
    <property type="entry name" value="Amidohydro_3"/>
    <property type="match status" value="1"/>
</dbReference>
<feature type="domain" description="Amidohydrolase 3" evidence="1">
    <location>
        <begin position="71"/>
        <end position="564"/>
    </location>
</feature>
<evidence type="ECO:0000313" key="3">
    <source>
        <dbReference type="Proteomes" id="UP000245391"/>
    </source>
</evidence>
<sequence length="595" mass="66094">MKRIKTTLFLIIVCSGSIFSQQKVDKVILNGKIITLNDQQPTVEALAIAGNRIIELGSNQRIKKYIGKNVQVIDARGKTVIPGIYDSHLHVIRGGRFYNAELRWDGLTTLAEALSMLKEQALRTPKGQWVRVVGGWSEFQFKEKRLPTLDEINTATGATPTFILHLYGQAFLNKAGIQALSITGETPNPIGGLIQKNPNGEPTGLLIAEPSAFILYSTLSKLPELNMEEKINSTKRFISDLNSLGVTSVMDAGGGFQNFPDDYQITDMLSKKGELNIRLPYYLFAQKPGTELEDYLKWIGMVDISDHQTDDSFEGKKTEYHVQGAGENLVASGGDFENFLKPRPELPPAMENQLKAVITELVKNRWPFRLHATYDESISRFLNVMEQVNRETPFNGLTWFFDHAETVSDANLDRIKALGGGVAIQDRMAFQAEGFVSRYGKKAALHTPPVRRMLDKGIRVGGGTDGTRVSSFNPWIGIYQFVSGKSLGGLKFASSENQVDRISALKIYTLGSASLIHQDNERGMLKKNFLADLAILNSDYLGIKEDEIKDIHSILTILNGKVVYGAQEYQKLAPKIPSAIPSWSPINFYGGYQSH</sequence>
<dbReference type="OrthoDB" id="9767366at2"/>
<dbReference type="SUPFAM" id="SSF51338">
    <property type="entry name" value="Composite domain of metallo-dependent hydrolases"/>
    <property type="match status" value="1"/>
</dbReference>
<dbReference type="InterPro" id="IPR032466">
    <property type="entry name" value="Metal_Hydrolase"/>
</dbReference>
<evidence type="ECO:0000313" key="2">
    <source>
        <dbReference type="EMBL" id="PWS30424.1"/>
    </source>
</evidence>
<dbReference type="InterPro" id="IPR033932">
    <property type="entry name" value="YtcJ-like"/>
</dbReference>
<organism evidence="2 3">
    <name type="scientific">Pedobacter paludis</name>
    <dbReference type="NCBI Taxonomy" id="2203212"/>
    <lineage>
        <taxon>Bacteria</taxon>
        <taxon>Pseudomonadati</taxon>
        <taxon>Bacteroidota</taxon>
        <taxon>Sphingobacteriia</taxon>
        <taxon>Sphingobacteriales</taxon>
        <taxon>Sphingobacteriaceae</taxon>
        <taxon>Pedobacter</taxon>
    </lineage>
</organism>
<evidence type="ECO:0000259" key="1">
    <source>
        <dbReference type="Pfam" id="PF07969"/>
    </source>
</evidence>
<protein>
    <submittedName>
        <fullName evidence="2">Amidohydrolase</fullName>
    </submittedName>
</protein>
<dbReference type="InterPro" id="IPR013108">
    <property type="entry name" value="Amidohydro_3"/>
</dbReference>
<dbReference type="PANTHER" id="PTHR22642:SF21">
    <property type="entry name" value="PERIPLASMIC PROTEIN"/>
    <property type="match status" value="1"/>
</dbReference>
<dbReference type="GO" id="GO:0016810">
    <property type="term" value="F:hydrolase activity, acting on carbon-nitrogen (but not peptide) bonds"/>
    <property type="evidence" value="ECO:0007669"/>
    <property type="project" value="InterPro"/>
</dbReference>
<keyword evidence="2" id="KW-0378">Hydrolase</keyword>
<dbReference type="InterPro" id="IPR011059">
    <property type="entry name" value="Metal-dep_hydrolase_composite"/>
</dbReference>
<dbReference type="PANTHER" id="PTHR22642">
    <property type="entry name" value="IMIDAZOLONEPROPIONASE"/>
    <property type="match status" value="1"/>
</dbReference>